<comment type="caution">
    <text evidence="2">The sequence shown here is derived from an EMBL/GenBank/DDBJ whole genome shotgun (WGS) entry which is preliminary data.</text>
</comment>
<organism evidence="2 3">
    <name type="scientific">Kitasatospora xanthocidica</name>
    <dbReference type="NCBI Taxonomy" id="83382"/>
    <lineage>
        <taxon>Bacteria</taxon>
        <taxon>Bacillati</taxon>
        <taxon>Actinomycetota</taxon>
        <taxon>Actinomycetes</taxon>
        <taxon>Kitasatosporales</taxon>
        <taxon>Streptomycetaceae</taxon>
        <taxon>Kitasatospora</taxon>
    </lineage>
</organism>
<reference evidence="2 3" key="1">
    <citation type="submission" date="2018-08" db="EMBL/GenBank/DDBJ databases">
        <title>Diversity &amp; Physiological Properties of Lignin-Decomposing Actinobacteria from Soil.</title>
        <authorList>
            <person name="Roh S.G."/>
            <person name="Kim S.B."/>
        </authorList>
    </citation>
    <scope>NUCLEOTIDE SEQUENCE [LARGE SCALE GENOMIC DNA]</scope>
    <source>
        <strain evidence="2 3">MMS17-GH009</strain>
    </source>
</reference>
<gene>
    <name evidence="2" type="ORF">DR950_04705</name>
</gene>
<feature type="compositionally biased region" description="Pro residues" evidence="1">
    <location>
        <begin position="108"/>
        <end position="121"/>
    </location>
</feature>
<feature type="region of interest" description="Disordered" evidence="1">
    <location>
        <begin position="101"/>
        <end position="121"/>
    </location>
</feature>
<evidence type="ECO:0000256" key="1">
    <source>
        <dbReference type="SAM" id="MobiDB-lite"/>
    </source>
</evidence>
<evidence type="ECO:0000313" key="2">
    <source>
        <dbReference type="EMBL" id="RGD57189.1"/>
    </source>
</evidence>
<accession>A0A372ZMS2</accession>
<evidence type="ECO:0000313" key="3">
    <source>
        <dbReference type="Proteomes" id="UP000263377"/>
    </source>
</evidence>
<name>A0A372ZMS2_9ACTN</name>
<dbReference type="EMBL" id="QVIG01000001">
    <property type="protein sequence ID" value="RGD57189.1"/>
    <property type="molecule type" value="Genomic_DNA"/>
</dbReference>
<dbReference type="RefSeq" id="WP_117486005.1">
    <property type="nucleotide sequence ID" value="NZ_QVIG01000001.1"/>
</dbReference>
<protein>
    <submittedName>
        <fullName evidence="2">Uncharacterized protein</fullName>
    </submittedName>
</protein>
<proteinExistence type="predicted"/>
<keyword evidence="3" id="KW-1185">Reference proteome</keyword>
<dbReference type="Proteomes" id="UP000263377">
    <property type="component" value="Unassembled WGS sequence"/>
</dbReference>
<feature type="region of interest" description="Disordered" evidence="1">
    <location>
        <begin position="32"/>
        <end position="51"/>
    </location>
</feature>
<dbReference type="AlphaFoldDB" id="A0A372ZMS2"/>
<sequence>MHEQPPPQVPPIDRTVGYEAYLKVVKEAVSVDDSQNPAMPPSNVIMGFSGRSPRTCASVDATRVDTEDSAPAPAALPTTLIMDGPGGLYGPSFADPAPWACGGTPTPGCMPPPPPAIGGRR</sequence>